<dbReference type="Proteomes" id="UP001322664">
    <property type="component" value="Chromosome"/>
</dbReference>
<gene>
    <name evidence="8" type="ORF">R6U77_12085</name>
</gene>
<dbReference type="Pfam" id="PF06271">
    <property type="entry name" value="RDD"/>
    <property type="match status" value="1"/>
</dbReference>
<keyword evidence="3 6" id="KW-0812">Transmembrane</keyword>
<keyword evidence="4 6" id="KW-1133">Transmembrane helix</keyword>
<proteinExistence type="predicted"/>
<evidence type="ECO:0000256" key="6">
    <source>
        <dbReference type="SAM" id="Phobius"/>
    </source>
</evidence>
<dbReference type="EMBL" id="CP137624">
    <property type="protein sequence ID" value="WPK10621.1"/>
    <property type="molecule type" value="Genomic_DNA"/>
</dbReference>
<keyword evidence="5 6" id="KW-0472">Membrane</keyword>
<sequence>MQYEHTAIPPTTQYVQKTAGFWLRLWAFMIDGLIISAAIGILINPIFYFMDWSLMKTPWYAPLAIISTVVYFSYFAIMTRFWQQTVGKMIFGLRVVKVDGQQLDWLTVLFREVIGRFISNTIFYLPYLAVAFSPKNQGLLDYIADTIVVHERLYTEQQTQQAAPVQQPEIEYMI</sequence>
<accession>A0ABZ0RTI1</accession>
<feature type="transmembrane region" description="Helical" evidence="6">
    <location>
        <begin position="59"/>
        <end position="82"/>
    </location>
</feature>
<dbReference type="InterPro" id="IPR010432">
    <property type="entry name" value="RDD"/>
</dbReference>
<comment type="subcellular location">
    <subcellularLocation>
        <location evidence="1">Cell membrane</location>
        <topology evidence="1">Multi-pass membrane protein</topology>
    </subcellularLocation>
</comment>
<feature type="domain" description="RDD" evidence="7">
    <location>
        <begin position="18"/>
        <end position="144"/>
    </location>
</feature>
<organism evidence="8 9">
    <name type="scientific">Lysinibacillus louembei</name>
    <dbReference type="NCBI Taxonomy" id="1470088"/>
    <lineage>
        <taxon>Bacteria</taxon>
        <taxon>Bacillati</taxon>
        <taxon>Bacillota</taxon>
        <taxon>Bacilli</taxon>
        <taxon>Bacillales</taxon>
        <taxon>Bacillaceae</taxon>
        <taxon>Lysinibacillus</taxon>
    </lineage>
</organism>
<evidence type="ECO:0000313" key="9">
    <source>
        <dbReference type="Proteomes" id="UP001322664"/>
    </source>
</evidence>
<evidence type="ECO:0000313" key="8">
    <source>
        <dbReference type="EMBL" id="WPK10621.1"/>
    </source>
</evidence>
<reference evidence="8 9" key="1">
    <citation type="submission" date="2023-09" db="EMBL/GenBank/DDBJ databases">
        <authorList>
            <person name="Page C.A."/>
            <person name="Perez-Diaz I.M."/>
        </authorList>
    </citation>
    <scope>NUCLEOTIDE SEQUENCE [LARGE SCALE GENOMIC DNA]</scope>
    <source>
        <strain evidence="8 9">Ll15</strain>
    </source>
</reference>
<dbReference type="RefSeq" id="WP_319835827.1">
    <property type="nucleotide sequence ID" value="NZ_CP137624.1"/>
</dbReference>
<keyword evidence="9" id="KW-1185">Reference proteome</keyword>
<feature type="transmembrane region" description="Helical" evidence="6">
    <location>
        <begin position="21"/>
        <end position="47"/>
    </location>
</feature>
<dbReference type="PANTHER" id="PTHR36115">
    <property type="entry name" value="PROLINE-RICH ANTIGEN HOMOLOG-RELATED"/>
    <property type="match status" value="1"/>
</dbReference>
<evidence type="ECO:0000256" key="5">
    <source>
        <dbReference type="ARBA" id="ARBA00023136"/>
    </source>
</evidence>
<evidence type="ECO:0000256" key="1">
    <source>
        <dbReference type="ARBA" id="ARBA00004651"/>
    </source>
</evidence>
<evidence type="ECO:0000256" key="4">
    <source>
        <dbReference type="ARBA" id="ARBA00022989"/>
    </source>
</evidence>
<protein>
    <submittedName>
        <fullName evidence="8">RDD family protein</fullName>
    </submittedName>
</protein>
<evidence type="ECO:0000259" key="7">
    <source>
        <dbReference type="Pfam" id="PF06271"/>
    </source>
</evidence>
<evidence type="ECO:0000256" key="3">
    <source>
        <dbReference type="ARBA" id="ARBA00022692"/>
    </source>
</evidence>
<name>A0ABZ0RTI1_9BACI</name>
<evidence type="ECO:0000256" key="2">
    <source>
        <dbReference type="ARBA" id="ARBA00022475"/>
    </source>
</evidence>
<dbReference type="PANTHER" id="PTHR36115:SF9">
    <property type="entry name" value="LMO1584 PROTEIN"/>
    <property type="match status" value="1"/>
</dbReference>
<dbReference type="InterPro" id="IPR051791">
    <property type="entry name" value="Pra-immunoreactive"/>
</dbReference>
<keyword evidence="2" id="KW-1003">Cell membrane</keyword>